<evidence type="ECO:0000313" key="9">
    <source>
        <dbReference type="Proteomes" id="UP001302978"/>
    </source>
</evidence>
<dbReference type="KEGG" id="mehf:MmiHf6_16490"/>
<evidence type="ECO:0000256" key="4">
    <source>
        <dbReference type="ARBA" id="ARBA00022723"/>
    </source>
</evidence>
<dbReference type="InterPro" id="IPR039661">
    <property type="entry name" value="ELP3"/>
</dbReference>
<dbReference type="EMBL" id="CP131059">
    <property type="protein sequence ID" value="WNY24318.1"/>
    <property type="molecule type" value="Genomic_DNA"/>
</dbReference>
<dbReference type="PANTHER" id="PTHR11135:SF0">
    <property type="entry name" value="ELONGATOR COMPLEX PROTEIN 3"/>
    <property type="match status" value="1"/>
</dbReference>
<evidence type="ECO:0000256" key="3">
    <source>
        <dbReference type="ARBA" id="ARBA00022691"/>
    </source>
</evidence>
<keyword evidence="4" id="KW-0479">Metal-binding</keyword>
<dbReference type="Pfam" id="PF04055">
    <property type="entry name" value="Radical_SAM"/>
    <property type="match status" value="1"/>
</dbReference>
<evidence type="ECO:0000256" key="1">
    <source>
        <dbReference type="ARBA" id="ARBA00001966"/>
    </source>
</evidence>
<dbReference type="GO" id="GO:0051539">
    <property type="term" value="F:4 iron, 4 sulfur cluster binding"/>
    <property type="evidence" value="ECO:0007669"/>
    <property type="project" value="UniProtKB-KW"/>
</dbReference>
<dbReference type="Proteomes" id="UP001302978">
    <property type="component" value="Chromosome"/>
</dbReference>
<dbReference type="SUPFAM" id="SSF102114">
    <property type="entry name" value="Radical SAM enzymes"/>
    <property type="match status" value="1"/>
</dbReference>
<dbReference type="SMART" id="SM00729">
    <property type="entry name" value="Elp3"/>
    <property type="match status" value="1"/>
</dbReference>
<protein>
    <recommendedName>
        <fullName evidence="7">Elp3/MiaA/NifB-like radical SAM core domain-containing protein</fullName>
    </recommendedName>
</protein>
<evidence type="ECO:0000259" key="7">
    <source>
        <dbReference type="SMART" id="SM00729"/>
    </source>
</evidence>
<keyword evidence="3" id="KW-0949">S-adenosyl-L-methionine</keyword>
<keyword evidence="2" id="KW-0004">4Fe-4S</keyword>
<dbReference type="CDD" id="cd01335">
    <property type="entry name" value="Radical_SAM"/>
    <property type="match status" value="1"/>
</dbReference>
<dbReference type="GeneID" id="85196260"/>
<dbReference type="PIRSF" id="PIRSF004954">
    <property type="entry name" value="Radical_SAM"/>
    <property type="match status" value="1"/>
</dbReference>
<evidence type="ECO:0000256" key="6">
    <source>
        <dbReference type="ARBA" id="ARBA00023014"/>
    </source>
</evidence>
<evidence type="ECO:0000313" key="8">
    <source>
        <dbReference type="EMBL" id="WNY24318.1"/>
    </source>
</evidence>
<dbReference type="InterPro" id="IPR006638">
    <property type="entry name" value="Elp3/MiaA/NifB-like_rSAM"/>
</dbReference>
<dbReference type="GO" id="GO:0002926">
    <property type="term" value="P:tRNA wobble base 5-methoxycarbonylmethyl-2-thiouridinylation"/>
    <property type="evidence" value="ECO:0007669"/>
    <property type="project" value="TreeGrafter"/>
</dbReference>
<dbReference type="InterPro" id="IPR058240">
    <property type="entry name" value="rSAM_sf"/>
</dbReference>
<dbReference type="InterPro" id="IPR007197">
    <property type="entry name" value="rSAM"/>
</dbReference>
<gene>
    <name evidence="8" type="ORF">MmiHf6_16490</name>
</gene>
<evidence type="ECO:0000256" key="5">
    <source>
        <dbReference type="ARBA" id="ARBA00023004"/>
    </source>
</evidence>
<name>A0AA96V3H3_9EURY</name>
<sequence length="350" mass="40162">MIMSLNQTVLEIRNRQRIKSKPYDEPAAFWFGKDNLRGEVVDVMTIIFQTSGCYWGKQGGCTMCGYVYDSSTGEPSDDDIIMQLDKALEQVERRKLEKFMVKIFTSGSFLHEREISPDLRKRILKKLADDDRIVAVLAETRPEFVTDEAAKECLSVMNGKPLEYAYGLETTNDRIRRESINKGFTFEKFKNAAEIAKRNGIFTKAYLMLKPPFLSEKEAMEDILKSIDDVAPYAETVSINLCNVQNGTFVEKLWENKEFRPPWLWSIVKILKEAKIKHPDLYLMSDPVGAGAKRGPRNCKICSRDVADMIREFSITQDVKTLENVDCDCKLLWEKELLLDDFTFGAPILD</sequence>
<dbReference type="InterPro" id="IPR005909">
    <property type="entry name" value="RaSEA"/>
</dbReference>
<dbReference type="SFLD" id="SFLDS00029">
    <property type="entry name" value="Radical_SAM"/>
    <property type="match status" value="1"/>
</dbReference>
<dbReference type="GO" id="GO:0003824">
    <property type="term" value="F:catalytic activity"/>
    <property type="evidence" value="ECO:0007669"/>
    <property type="project" value="InterPro"/>
</dbReference>
<organism evidence="8 9">
    <name type="scientific">Methanimicrococcus hongohii</name>
    <dbReference type="NCBI Taxonomy" id="3028295"/>
    <lineage>
        <taxon>Archaea</taxon>
        <taxon>Methanobacteriati</taxon>
        <taxon>Methanobacteriota</taxon>
        <taxon>Stenosarchaea group</taxon>
        <taxon>Methanomicrobia</taxon>
        <taxon>Methanosarcinales</taxon>
        <taxon>Methanosarcinaceae</taxon>
        <taxon>Methanimicrococcus</taxon>
    </lineage>
</organism>
<dbReference type="RefSeq" id="WP_316557499.1">
    <property type="nucleotide sequence ID" value="NZ_CP131059.1"/>
</dbReference>
<dbReference type="PANTHER" id="PTHR11135">
    <property type="entry name" value="HISTONE ACETYLTRANSFERASE-RELATED"/>
    <property type="match status" value="1"/>
</dbReference>
<dbReference type="GO" id="GO:0005737">
    <property type="term" value="C:cytoplasm"/>
    <property type="evidence" value="ECO:0007669"/>
    <property type="project" value="TreeGrafter"/>
</dbReference>
<reference evidence="8 9" key="1">
    <citation type="submission" date="2023-07" db="EMBL/GenBank/DDBJ databases">
        <title>Closed genoem sequence of Methanomicrococcus sp. Hf6.</title>
        <authorList>
            <person name="Poehlein A."/>
            <person name="Protasov E."/>
            <person name="Platt K."/>
            <person name="Reeh H."/>
            <person name="Daniel R."/>
            <person name="Brune A."/>
        </authorList>
    </citation>
    <scope>NUCLEOTIDE SEQUENCE [LARGE SCALE GENOMIC DNA]</scope>
    <source>
        <strain evidence="8 9">Hf6</strain>
    </source>
</reference>
<dbReference type="AlphaFoldDB" id="A0AA96V3H3"/>
<dbReference type="GO" id="GO:0046872">
    <property type="term" value="F:metal ion binding"/>
    <property type="evidence" value="ECO:0007669"/>
    <property type="project" value="UniProtKB-KW"/>
</dbReference>
<dbReference type="NCBIfam" id="TIGR01210">
    <property type="entry name" value="archaeosine biosynthesis radical SAM protein RaSEA"/>
    <property type="match status" value="1"/>
</dbReference>
<proteinExistence type="predicted"/>
<evidence type="ECO:0000256" key="2">
    <source>
        <dbReference type="ARBA" id="ARBA00022485"/>
    </source>
</evidence>
<keyword evidence="6" id="KW-0411">Iron-sulfur</keyword>
<comment type="cofactor">
    <cofactor evidence="1">
        <name>[4Fe-4S] cluster</name>
        <dbReference type="ChEBI" id="CHEBI:49883"/>
    </cofactor>
</comment>
<accession>A0AA96V3H3</accession>
<keyword evidence="5" id="KW-0408">Iron</keyword>
<keyword evidence="9" id="KW-1185">Reference proteome</keyword>
<feature type="domain" description="Elp3/MiaA/NifB-like radical SAM core" evidence="7">
    <location>
        <begin position="43"/>
        <end position="273"/>
    </location>
</feature>